<organism evidence="2">
    <name type="scientific">Eutreptiella gymnastica</name>
    <dbReference type="NCBI Taxonomy" id="73025"/>
    <lineage>
        <taxon>Eukaryota</taxon>
        <taxon>Discoba</taxon>
        <taxon>Euglenozoa</taxon>
        <taxon>Euglenida</taxon>
        <taxon>Spirocuta</taxon>
        <taxon>Euglenophyceae</taxon>
        <taxon>Eutreptiales</taxon>
        <taxon>Eutreptiaceae</taxon>
        <taxon>Eutreptiella</taxon>
    </lineage>
</organism>
<feature type="compositionally biased region" description="Basic and acidic residues" evidence="1">
    <location>
        <begin position="125"/>
        <end position="144"/>
    </location>
</feature>
<accession>A0A7S4FP39</accession>
<feature type="compositionally biased region" description="Basic and acidic residues" evidence="1">
    <location>
        <begin position="214"/>
        <end position="225"/>
    </location>
</feature>
<feature type="compositionally biased region" description="Basic and acidic residues" evidence="1">
    <location>
        <begin position="84"/>
        <end position="118"/>
    </location>
</feature>
<dbReference type="AlphaFoldDB" id="A0A7S4FP39"/>
<proteinExistence type="predicted"/>
<evidence type="ECO:0000313" key="2">
    <source>
        <dbReference type="EMBL" id="CAE0806733.1"/>
    </source>
</evidence>
<feature type="region of interest" description="Disordered" evidence="1">
    <location>
        <begin position="55"/>
        <end position="292"/>
    </location>
</feature>
<dbReference type="EMBL" id="HBJA01050370">
    <property type="protein sequence ID" value="CAE0806733.1"/>
    <property type="molecule type" value="Transcribed_RNA"/>
</dbReference>
<evidence type="ECO:0000256" key="1">
    <source>
        <dbReference type="SAM" id="MobiDB-lite"/>
    </source>
</evidence>
<feature type="compositionally biased region" description="Basic and acidic residues" evidence="1">
    <location>
        <begin position="182"/>
        <end position="192"/>
    </location>
</feature>
<evidence type="ECO:0008006" key="3">
    <source>
        <dbReference type="Google" id="ProtNLM"/>
    </source>
</evidence>
<gene>
    <name evidence="2" type="ORF">EGYM00163_LOCUS17861</name>
</gene>
<reference evidence="2" key="1">
    <citation type="submission" date="2021-01" db="EMBL/GenBank/DDBJ databases">
        <authorList>
            <person name="Corre E."/>
            <person name="Pelletier E."/>
            <person name="Niang G."/>
            <person name="Scheremetjew M."/>
            <person name="Finn R."/>
            <person name="Kale V."/>
            <person name="Holt S."/>
            <person name="Cochrane G."/>
            <person name="Meng A."/>
            <person name="Brown T."/>
            <person name="Cohen L."/>
        </authorList>
    </citation>
    <scope>NUCLEOTIDE SEQUENCE</scope>
    <source>
        <strain evidence="2">CCMP1594</strain>
    </source>
</reference>
<name>A0A7S4FP39_9EUGL</name>
<protein>
    <recommendedName>
        <fullName evidence="3">SAP domain-containing protein</fullName>
    </recommendedName>
</protein>
<sequence length="292" mass="30925">MEHIEQLDLSDLQALCQACSVEACDDKQKMIDAFRQIMDTGTEDQIKTINAKLAEQKGGDDAQEGVDQPSGDAENATVGDAEVPECKEEVSADDSALAKETEATDPQKGEEAESKEEGTIEEDKEAAVDTTEEKATNEESKSDSATKPGVEAEIDDSAAKTGAEAENDKVADEGGDSIGVDEDAKAEAEKLAKRQARFGVVETQKATPTVQPSGKEEEKKSEDAKPSIATAAANAGETEDKLLARQKRFGTVVEPLKHTTARGVKRPSDGGGGGKGKGKGKGQGNVWKRPRY</sequence>